<dbReference type="Proteomes" id="UP000818603">
    <property type="component" value="Unassembled WGS sequence"/>
</dbReference>
<dbReference type="RefSeq" id="WP_155136348.1">
    <property type="nucleotide sequence ID" value="NZ_BMGZ01000001.1"/>
</dbReference>
<dbReference type="EMBL" id="VCJR02000001">
    <property type="protein sequence ID" value="NHK26571.1"/>
    <property type="molecule type" value="Genomic_DNA"/>
</dbReference>
<reference evidence="2 4" key="2">
    <citation type="submission" date="2020-02" db="EMBL/GenBank/DDBJ databases">
        <title>Genome sequence of Parvularcula flava strain NH6-79.</title>
        <authorList>
            <person name="Abdul Karim M.H."/>
            <person name="Lam M.Q."/>
            <person name="Chen S.J."/>
            <person name="Yahya A."/>
            <person name="Shahir S."/>
            <person name="Shamsir M.S."/>
            <person name="Chong C.S."/>
        </authorList>
    </citation>
    <scope>NUCLEOTIDE SEQUENCE [LARGE SCALE GENOMIC DNA]</scope>
    <source>
        <strain evidence="2 4">NH6-79</strain>
    </source>
</reference>
<proteinExistence type="predicted"/>
<reference evidence="1" key="1">
    <citation type="journal article" date="2014" name="Int. J. Syst. Evol. Microbiol.">
        <title>Complete genome sequence of Corynebacterium casei LMG S-19264T (=DSM 44701T), isolated from a smear-ripened cheese.</title>
        <authorList>
            <consortium name="US DOE Joint Genome Institute (JGI-PGF)"/>
            <person name="Walter F."/>
            <person name="Albersmeier A."/>
            <person name="Kalinowski J."/>
            <person name="Ruckert C."/>
        </authorList>
    </citation>
    <scope>NUCLEOTIDE SEQUENCE</scope>
    <source>
        <strain evidence="1">CGMCC 1.14984</strain>
    </source>
</reference>
<reference evidence="1" key="3">
    <citation type="submission" date="2020-09" db="EMBL/GenBank/DDBJ databases">
        <authorList>
            <person name="Sun Q."/>
            <person name="Zhou Y."/>
        </authorList>
    </citation>
    <scope>NUCLEOTIDE SEQUENCE</scope>
    <source>
        <strain evidence="1">CGMCC 1.14984</strain>
    </source>
</reference>
<keyword evidence="4" id="KW-1185">Reference proteome</keyword>
<gene>
    <name evidence="2" type="ORF">FF098_001460</name>
    <name evidence="1" type="ORF">GCM10011355_02950</name>
</gene>
<dbReference type="EMBL" id="BMGZ01000001">
    <property type="protein sequence ID" value="GGH92740.1"/>
    <property type="molecule type" value="Genomic_DNA"/>
</dbReference>
<dbReference type="Proteomes" id="UP000621856">
    <property type="component" value="Unassembled WGS sequence"/>
</dbReference>
<comment type="caution">
    <text evidence="1">The sequence shown here is derived from an EMBL/GenBank/DDBJ whole genome shotgun (WGS) entry which is preliminary data.</text>
</comment>
<evidence type="ECO:0000313" key="2">
    <source>
        <dbReference type="EMBL" id="NHK26571.1"/>
    </source>
</evidence>
<organism evidence="1 3">
    <name type="scientific">Aquisalinus luteolus</name>
    <dbReference type="NCBI Taxonomy" id="1566827"/>
    <lineage>
        <taxon>Bacteria</taxon>
        <taxon>Pseudomonadati</taxon>
        <taxon>Pseudomonadota</taxon>
        <taxon>Alphaproteobacteria</taxon>
        <taxon>Parvularculales</taxon>
        <taxon>Parvularculaceae</taxon>
        <taxon>Aquisalinus</taxon>
    </lineage>
</organism>
<evidence type="ECO:0000313" key="4">
    <source>
        <dbReference type="Proteomes" id="UP000818603"/>
    </source>
</evidence>
<name>A0A8J3EPU9_9PROT</name>
<protein>
    <submittedName>
        <fullName evidence="1">Uncharacterized protein</fullName>
    </submittedName>
</protein>
<accession>A0A8J3EPU9</accession>
<evidence type="ECO:0000313" key="3">
    <source>
        <dbReference type="Proteomes" id="UP000621856"/>
    </source>
</evidence>
<dbReference type="AlphaFoldDB" id="A0A8J3EPU9"/>
<evidence type="ECO:0000313" key="1">
    <source>
        <dbReference type="EMBL" id="GGH92740.1"/>
    </source>
</evidence>
<sequence length="97" mass="10729">MGICAAEFYDVDTTRSSTDIFIDPPRPDEIRQIAKVKPKISALLFAGRGRGVPQEIRRLDWYRQNSPNMTGAWLAEYLSKENGSACALLAGLTTAPE</sequence>